<feature type="transmembrane region" description="Helical" evidence="4">
    <location>
        <begin position="121"/>
        <end position="140"/>
    </location>
</feature>
<dbReference type="InterPro" id="IPR003594">
    <property type="entry name" value="HATPase_dom"/>
</dbReference>
<dbReference type="AlphaFoldDB" id="A0A1W2E0J2"/>
<dbReference type="RefSeq" id="WP_084241142.1">
    <property type="nucleotide sequence ID" value="NZ_FWXT01000004.1"/>
</dbReference>
<dbReference type="InterPro" id="IPR004358">
    <property type="entry name" value="Sig_transdc_His_kin-like_C"/>
</dbReference>
<evidence type="ECO:0000313" key="7">
    <source>
        <dbReference type="Proteomes" id="UP000192756"/>
    </source>
</evidence>
<evidence type="ECO:0000259" key="5">
    <source>
        <dbReference type="PROSITE" id="PS50109"/>
    </source>
</evidence>
<keyword evidence="4" id="KW-0812">Transmembrane</keyword>
<protein>
    <recommendedName>
        <fullName evidence="2">histidine kinase</fullName>
        <ecNumber evidence="2">2.7.13.3</ecNumber>
    </recommendedName>
</protein>
<keyword evidence="7" id="KW-1185">Reference proteome</keyword>
<evidence type="ECO:0000256" key="2">
    <source>
        <dbReference type="ARBA" id="ARBA00012438"/>
    </source>
</evidence>
<dbReference type="OrthoDB" id="9810447at2"/>
<dbReference type="InterPro" id="IPR005467">
    <property type="entry name" value="His_kinase_dom"/>
</dbReference>
<keyword evidence="4" id="KW-0472">Membrane</keyword>
<dbReference type="Gene3D" id="1.10.287.130">
    <property type="match status" value="1"/>
</dbReference>
<feature type="transmembrane region" description="Helical" evidence="4">
    <location>
        <begin position="99"/>
        <end position="116"/>
    </location>
</feature>
<dbReference type="PROSITE" id="PS50109">
    <property type="entry name" value="HIS_KIN"/>
    <property type="match status" value="1"/>
</dbReference>
<dbReference type="PANTHER" id="PTHR43547">
    <property type="entry name" value="TWO-COMPONENT HISTIDINE KINASE"/>
    <property type="match status" value="1"/>
</dbReference>
<dbReference type="Pfam" id="PF02518">
    <property type="entry name" value="HATPase_c"/>
    <property type="match status" value="1"/>
</dbReference>
<feature type="domain" description="Histidine kinase" evidence="5">
    <location>
        <begin position="209"/>
        <end position="424"/>
    </location>
</feature>
<keyword evidence="3" id="KW-0597">Phosphoprotein</keyword>
<dbReference type="SUPFAM" id="SSF47384">
    <property type="entry name" value="Homodimeric domain of signal transducing histidine kinase"/>
    <property type="match status" value="1"/>
</dbReference>
<dbReference type="PANTHER" id="PTHR43547:SF2">
    <property type="entry name" value="HYBRID SIGNAL TRANSDUCTION HISTIDINE KINASE C"/>
    <property type="match status" value="1"/>
</dbReference>
<organism evidence="6 7">
    <name type="scientific">Pedobacter africanus</name>
    <dbReference type="NCBI Taxonomy" id="151894"/>
    <lineage>
        <taxon>Bacteria</taxon>
        <taxon>Pseudomonadati</taxon>
        <taxon>Bacteroidota</taxon>
        <taxon>Sphingobacteriia</taxon>
        <taxon>Sphingobacteriales</taxon>
        <taxon>Sphingobacteriaceae</taxon>
        <taxon>Pedobacter</taxon>
    </lineage>
</organism>
<dbReference type="SMART" id="SM00388">
    <property type="entry name" value="HisKA"/>
    <property type="match status" value="1"/>
</dbReference>
<sequence length="441" mass="48813">MIRFRDYIIGKKDSFTLEGRIFHSVCLVALMGLLACIPFNASLGLIGLSILMCGLLVVILIIYYFSRFRHKTGIGIVILLVMNNTLLIINYYSNSGINGPSSVVFALSFLITVSIVPKRHFWIWLPVNIVIVLGLLFFEFSNPGAVKNTYPDAESKFLDIAFTYLLCVAIILLITSFIRNSYYSEREATAQKNLALEISNNTKNKLLSILAHDLKEPLVSIQGYLELLTEYKLEESERLNMEKQLLSRTKDTAFMLSNVLTWTKSQMDAVQISLTSLPLKQTLASTLDVLEAIAKEKGIDLRCDITDEHCVLGDPDMLQLVVRNLIINAIKFTFPGGDITISAQKNGTNCLIKVKDTGSGIPVAQQPSIFSPALKPTFGTGNERGAGLGLMLCKEFTELQGGSISFESELNVGSTFMVSMPLCIPSDQEKSIRQKKGVSLK</sequence>
<dbReference type="InterPro" id="IPR036097">
    <property type="entry name" value="HisK_dim/P_sf"/>
</dbReference>
<feature type="transmembrane region" description="Helical" evidence="4">
    <location>
        <begin position="160"/>
        <end position="178"/>
    </location>
</feature>
<dbReference type="SUPFAM" id="SSF55874">
    <property type="entry name" value="ATPase domain of HSP90 chaperone/DNA topoisomerase II/histidine kinase"/>
    <property type="match status" value="1"/>
</dbReference>
<name>A0A1W2E0J2_9SPHI</name>
<dbReference type="InterPro" id="IPR003661">
    <property type="entry name" value="HisK_dim/P_dom"/>
</dbReference>
<dbReference type="Gene3D" id="3.30.565.10">
    <property type="entry name" value="Histidine kinase-like ATPase, C-terminal domain"/>
    <property type="match status" value="1"/>
</dbReference>
<evidence type="ECO:0000256" key="1">
    <source>
        <dbReference type="ARBA" id="ARBA00000085"/>
    </source>
</evidence>
<comment type="catalytic activity">
    <reaction evidence="1">
        <text>ATP + protein L-histidine = ADP + protein N-phospho-L-histidine.</text>
        <dbReference type="EC" id="2.7.13.3"/>
    </reaction>
</comment>
<feature type="transmembrane region" description="Helical" evidence="4">
    <location>
        <begin position="72"/>
        <end position="93"/>
    </location>
</feature>
<feature type="transmembrane region" description="Helical" evidence="4">
    <location>
        <begin position="21"/>
        <end position="40"/>
    </location>
</feature>
<dbReference type="EMBL" id="FWXT01000004">
    <property type="protein sequence ID" value="SMD03270.1"/>
    <property type="molecule type" value="Genomic_DNA"/>
</dbReference>
<feature type="transmembrane region" description="Helical" evidence="4">
    <location>
        <begin position="46"/>
        <end position="65"/>
    </location>
</feature>
<keyword evidence="6" id="KW-0418">Kinase</keyword>
<evidence type="ECO:0000256" key="3">
    <source>
        <dbReference type="ARBA" id="ARBA00022553"/>
    </source>
</evidence>
<keyword evidence="4" id="KW-1133">Transmembrane helix</keyword>
<dbReference type="SMART" id="SM00387">
    <property type="entry name" value="HATPase_c"/>
    <property type="match status" value="1"/>
</dbReference>
<gene>
    <name evidence="6" type="ORF">SAMN04488524_4356</name>
</gene>
<reference evidence="7" key="1">
    <citation type="submission" date="2017-04" db="EMBL/GenBank/DDBJ databases">
        <authorList>
            <person name="Varghese N."/>
            <person name="Submissions S."/>
        </authorList>
    </citation>
    <scope>NUCLEOTIDE SEQUENCE [LARGE SCALE GENOMIC DNA]</scope>
    <source>
        <strain evidence="7">DSM 12126</strain>
    </source>
</reference>
<dbReference type="GO" id="GO:0000155">
    <property type="term" value="F:phosphorelay sensor kinase activity"/>
    <property type="evidence" value="ECO:0007669"/>
    <property type="project" value="InterPro"/>
</dbReference>
<evidence type="ECO:0000256" key="4">
    <source>
        <dbReference type="SAM" id="Phobius"/>
    </source>
</evidence>
<dbReference type="EC" id="2.7.13.3" evidence="2"/>
<dbReference type="STRING" id="151894.SAMN04488524_4356"/>
<accession>A0A1W2E0J2</accession>
<dbReference type="Proteomes" id="UP000192756">
    <property type="component" value="Unassembled WGS sequence"/>
</dbReference>
<evidence type="ECO:0000313" key="6">
    <source>
        <dbReference type="EMBL" id="SMD03270.1"/>
    </source>
</evidence>
<proteinExistence type="predicted"/>
<dbReference type="Pfam" id="PF00512">
    <property type="entry name" value="HisKA"/>
    <property type="match status" value="1"/>
</dbReference>
<dbReference type="InterPro" id="IPR036890">
    <property type="entry name" value="HATPase_C_sf"/>
</dbReference>
<dbReference type="CDD" id="cd00082">
    <property type="entry name" value="HisKA"/>
    <property type="match status" value="1"/>
</dbReference>
<dbReference type="CDD" id="cd00075">
    <property type="entry name" value="HATPase"/>
    <property type="match status" value="1"/>
</dbReference>
<keyword evidence="6" id="KW-0808">Transferase</keyword>
<dbReference type="PRINTS" id="PR00344">
    <property type="entry name" value="BCTRLSENSOR"/>
</dbReference>